<gene>
    <name evidence="8" type="ORF">JYB65_03985</name>
</gene>
<feature type="transmembrane region" description="Helical" evidence="6">
    <location>
        <begin position="62"/>
        <end position="83"/>
    </location>
</feature>
<feature type="domain" description="VTT" evidence="7">
    <location>
        <begin position="83"/>
        <end position="201"/>
    </location>
</feature>
<comment type="caution">
    <text evidence="8">The sequence shown here is derived from an EMBL/GenBank/DDBJ whole genome shotgun (WGS) entry which is preliminary data.</text>
</comment>
<keyword evidence="2 6" id="KW-1003">Cell membrane</keyword>
<feature type="transmembrane region" description="Helical" evidence="6">
    <location>
        <begin position="208"/>
        <end position="226"/>
    </location>
</feature>
<evidence type="ECO:0000256" key="1">
    <source>
        <dbReference type="ARBA" id="ARBA00004651"/>
    </source>
</evidence>
<keyword evidence="9" id="KW-1185">Reference proteome</keyword>
<dbReference type="RefSeq" id="WP_206581312.1">
    <property type="nucleotide sequence ID" value="NZ_JAFJZZ010000001.1"/>
</dbReference>
<comment type="similarity">
    <text evidence="6">Belongs to the TVP38/TMEM64 family.</text>
</comment>
<evidence type="ECO:0000259" key="7">
    <source>
        <dbReference type="Pfam" id="PF09335"/>
    </source>
</evidence>
<dbReference type="PANTHER" id="PTHR12677:SF59">
    <property type="entry name" value="GOLGI APPARATUS MEMBRANE PROTEIN TVP38-RELATED"/>
    <property type="match status" value="1"/>
</dbReference>
<dbReference type="GO" id="GO:0005886">
    <property type="term" value="C:plasma membrane"/>
    <property type="evidence" value="ECO:0007669"/>
    <property type="project" value="UniProtKB-SubCell"/>
</dbReference>
<reference evidence="8" key="1">
    <citation type="submission" date="2021-02" db="EMBL/GenBank/DDBJ databases">
        <title>Abyssanaerobacter marinus gen.nov., sp., nov, anaerobic bacterium isolated from the Onnuri vent field of Indian Ocean and suggestion of Mogibacteriaceae fam. nov., and proposal of reclassification of ambiguous this family's genus member.</title>
        <authorList>
            <person name="Kim Y.J."/>
            <person name="Yang J.-A."/>
        </authorList>
    </citation>
    <scope>NUCLEOTIDE SEQUENCE</scope>
    <source>
        <strain evidence="8">DSM 2634</strain>
    </source>
</reference>
<dbReference type="Pfam" id="PF09335">
    <property type="entry name" value="VTT_dom"/>
    <property type="match status" value="1"/>
</dbReference>
<evidence type="ECO:0000256" key="5">
    <source>
        <dbReference type="ARBA" id="ARBA00023136"/>
    </source>
</evidence>
<dbReference type="AlphaFoldDB" id="A0A939IGU1"/>
<evidence type="ECO:0000256" key="6">
    <source>
        <dbReference type="RuleBase" id="RU366058"/>
    </source>
</evidence>
<sequence length="246" mass="27594">MKQVNKKRKKAKGRIRVLLTIVKFALLLLVIVGIPIYIVLFHADFISQFKTLDSVNAYLEQYKTASIFVYIALQIVQIIICIIPGQGLQFTAGYAYGFWLGFLFSLIGAAVGAIITFYLARFLGRDALHLIFGEERINKFVKRINSKRGFTIVFVIFLVPGLPKDLLNYAAGVSNMRLKAFLLISLIGRSPAMMCSIMIGSMFNKGSYVGIGILAFIAAVLCVLGIKFHENLTKYIDQCYNKLIRM</sequence>
<comment type="subcellular location">
    <subcellularLocation>
        <location evidence="1 6">Cell membrane</location>
        <topology evidence="1 6">Multi-pass membrane protein</topology>
    </subcellularLocation>
</comment>
<evidence type="ECO:0000256" key="3">
    <source>
        <dbReference type="ARBA" id="ARBA00022692"/>
    </source>
</evidence>
<feature type="transmembrane region" description="Helical" evidence="6">
    <location>
        <begin position="149"/>
        <end position="168"/>
    </location>
</feature>
<dbReference type="EMBL" id="JAFJZZ010000001">
    <property type="protein sequence ID" value="MBN7772512.1"/>
    <property type="molecule type" value="Genomic_DNA"/>
</dbReference>
<keyword evidence="3 6" id="KW-0812">Transmembrane</keyword>
<feature type="transmembrane region" description="Helical" evidence="6">
    <location>
        <begin position="95"/>
        <end position="120"/>
    </location>
</feature>
<feature type="transmembrane region" description="Helical" evidence="6">
    <location>
        <begin position="21"/>
        <end position="42"/>
    </location>
</feature>
<dbReference type="PANTHER" id="PTHR12677">
    <property type="entry name" value="GOLGI APPARATUS MEMBRANE PROTEIN TVP38-RELATED"/>
    <property type="match status" value="1"/>
</dbReference>
<keyword evidence="4 6" id="KW-1133">Transmembrane helix</keyword>
<dbReference type="InterPro" id="IPR015414">
    <property type="entry name" value="TMEM64"/>
</dbReference>
<dbReference type="Proteomes" id="UP000664545">
    <property type="component" value="Unassembled WGS sequence"/>
</dbReference>
<evidence type="ECO:0000313" key="8">
    <source>
        <dbReference type="EMBL" id="MBN7772512.1"/>
    </source>
</evidence>
<evidence type="ECO:0000256" key="2">
    <source>
        <dbReference type="ARBA" id="ARBA00022475"/>
    </source>
</evidence>
<keyword evidence="5 6" id="KW-0472">Membrane</keyword>
<dbReference type="InterPro" id="IPR032816">
    <property type="entry name" value="VTT_dom"/>
</dbReference>
<proteinExistence type="inferred from homology"/>
<evidence type="ECO:0000313" key="9">
    <source>
        <dbReference type="Proteomes" id="UP000664545"/>
    </source>
</evidence>
<protein>
    <recommendedName>
        <fullName evidence="6">TVP38/TMEM64 family membrane protein</fullName>
    </recommendedName>
</protein>
<feature type="transmembrane region" description="Helical" evidence="6">
    <location>
        <begin position="180"/>
        <end position="202"/>
    </location>
</feature>
<organism evidence="8 9">
    <name type="scientific">Clostridium aminobutyricum</name>
    <dbReference type="NCBI Taxonomy" id="33953"/>
    <lineage>
        <taxon>Bacteria</taxon>
        <taxon>Bacillati</taxon>
        <taxon>Bacillota</taxon>
        <taxon>Clostridia</taxon>
        <taxon>Eubacteriales</taxon>
        <taxon>Clostridiaceae</taxon>
        <taxon>Clostridium</taxon>
    </lineage>
</organism>
<accession>A0A939IGU1</accession>
<evidence type="ECO:0000256" key="4">
    <source>
        <dbReference type="ARBA" id="ARBA00022989"/>
    </source>
</evidence>
<name>A0A939IGU1_CLOAM</name>